<dbReference type="PANTHER" id="PTHR12224:SF0">
    <property type="entry name" value="BETA-1,4-MANNOSYL-GLYCOPROTEIN 4-BETA-N-ACETYLGLUCOSAMINYLTRANSFERASE"/>
    <property type="match status" value="1"/>
</dbReference>
<dbReference type="InterPro" id="IPR006813">
    <property type="entry name" value="Glyco_trans_17"/>
</dbReference>
<dbReference type="Proteomes" id="UP000233565">
    <property type="component" value="Unassembled WGS sequence"/>
</dbReference>
<comment type="caution">
    <text evidence="1">The sequence shown here is derived from an EMBL/GenBank/DDBJ whole genome shotgun (WGS) entry which is preliminary data.</text>
</comment>
<gene>
    <name evidence="1" type="ORF">CXG46_19740</name>
</gene>
<reference evidence="1 2" key="1">
    <citation type="submission" date="2017-12" db="EMBL/GenBank/DDBJ databases">
        <title>Pharmacopeia of the Arctic Ocean.</title>
        <authorList>
            <person name="Collins E."/>
            <person name="Ducluzeau A.-L."/>
        </authorList>
    </citation>
    <scope>NUCLEOTIDE SEQUENCE [LARGE SCALE GENOMIC DNA]</scope>
    <source>
        <strain evidence="1 2">DSM 23325</strain>
    </source>
</reference>
<dbReference type="Pfam" id="PF04724">
    <property type="entry name" value="Glyco_transf_17"/>
    <property type="match status" value="1"/>
</dbReference>
<evidence type="ECO:0008006" key="3">
    <source>
        <dbReference type="Google" id="ProtNLM"/>
    </source>
</evidence>
<protein>
    <recommendedName>
        <fullName evidence="3">Beta-1,4-mannosyl-glycoprotein beta-1,4-N-acetylglucosaminyltransferase</fullName>
    </recommendedName>
</protein>
<dbReference type="EMBL" id="PJBV01000035">
    <property type="protein sequence ID" value="PKH37660.1"/>
    <property type="molecule type" value="Genomic_DNA"/>
</dbReference>
<dbReference type="PANTHER" id="PTHR12224">
    <property type="entry name" value="BETA-1,4-MANNOSYL-GLYCOPROTEIN BETA-1,4-N-ACETYLGLUCOSAMINYL-TRANSFERASE"/>
    <property type="match status" value="1"/>
</dbReference>
<name>A0ABX4QSM2_9ACTN</name>
<evidence type="ECO:0000313" key="1">
    <source>
        <dbReference type="EMBL" id="PKH37660.1"/>
    </source>
</evidence>
<keyword evidence="2" id="KW-1185">Reference proteome</keyword>
<sequence length="332" mass="36959">MDRVDLVARARQVVDAFPINDELDLLRLRIDYLAPYVDRFVVAESPRTFTGAAKPLHVTDNLARFADIADRLTVVTYDAADDATAWEREELSRRVLRSELAAMPAETVALVGDVDEFPSRSQLERLPDVECVSVVPLHTFYRRANWRLEGDTPWLKVVASPVGLLPADLHALRNTPAGPHVGGAPGAHLSFMGFDAQQLATKLRAFSHTEFQFAVPAAQHVLSLSDDLALDHFGRADAVGRGVLTVLSEREEGEVHAWLRPRRPDWFGPRPRALLTWREMNAAVLHVAMESQDAALLTRLGTVTTLRHAAAHRALRLRARQLAGRVRHAGRR</sequence>
<accession>A0ABX4QSM2</accession>
<organism evidence="1 2">
    <name type="scientific">Nocardioides alpinus</name>
    <dbReference type="NCBI Taxonomy" id="748909"/>
    <lineage>
        <taxon>Bacteria</taxon>
        <taxon>Bacillati</taxon>
        <taxon>Actinomycetota</taxon>
        <taxon>Actinomycetes</taxon>
        <taxon>Propionibacteriales</taxon>
        <taxon>Nocardioidaceae</taxon>
        <taxon>Nocardioides</taxon>
    </lineage>
</organism>
<evidence type="ECO:0000313" key="2">
    <source>
        <dbReference type="Proteomes" id="UP000233565"/>
    </source>
</evidence>
<proteinExistence type="predicted"/>